<evidence type="ECO:0000256" key="1">
    <source>
        <dbReference type="SAM" id="Phobius"/>
    </source>
</evidence>
<evidence type="ECO:0000313" key="3">
    <source>
        <dbReference type="EMBL" id="MCS4558186.1"/>
    </source>
</evidence>
<accession>A0ABT2FQ84</accession>
<reference evidence="3 4" key="1">
    <citation type="submission" date="2022-02" db="EMBL/GenBank/DDBJ databases">
        <authorList>
            <person name="Zhuang L."/>
        </authorList>
    </citation>
    <scope>NUCLEOTIDE SEQUENCE [LARGE SCALE GENOMIC DNA]</scope>
    <source>
        <strain evidence="3 4">C32</strain>
    </source>
</reference>
<dbReference type="InterPro" id="IPR013974">
    <property type="entry name" value="SAF"/>
</dbReference>
<keyword evidence="1" id="KW-0812">Transmembrane</keyword>
<organism evidence="3 4">
    <name type="scientific">Shewanella electrica</name>
    <dbReference type="NCBI Taxonomy" id="515560"/>
    <lineage>
        <taxon>Bacteria</taxon>
        <taxon>Pseudomonadati</taxon>
        <taxon>Pseudomonadota</taxon>
        <taxon>Gammaproteobacteria</taxon>
        <taxon>Alteromonadales</taxon>
        <taxon>Shewanellaceae</taxon>
        <taxon>Shewanella</taxon>
    </lineage>
</organism>
<feature type="domain" description="AFP-like" evidence="2">
    <location>
        <begin position="52"/>
        <end position="116"/>
    </location>
</feature>
<feature type="transmembrane region" description="Helical" evidence="1">
    <location>
        <begin position="9"/>
        <end position="27"/>
    </location>
</feature>
<dbReference type="NCBIfam" id="TIGR03177">
    <property type="entry name" value="pilus_cpaB"/>
    <property type="match status" value="1"/>
</dbReference>
<keyword evidence="1" id="KW-1133">Transmembrane helix</keyword>
<keyword evidence="1" id="KW-0472">Membrane</keyword>
<gene>
    <name evidence="3" type="primary">cpaB</name>
    <name evidence="3" type="ORF">L9G74_17240</name>
</gene>
<keyword evidence="4" id="KW-1185">Reference proteome</keyword>
<comment type="caution">
    <text evidence="3">The sequence shown here is derived from an EMBL/GenBank/DDBJ whole genome shotgun (WGS) entry which is preliminary data.</text>
</comment>
<evidence type="ECO:0000259" key="2">
    <source>
        <dbReference type="PROSITE" id="PS50844"/>
    </source>
</evidence>
<dbReference type="CDD" id="cd11614">
    <property type="entry name" value="SAF_CpaB_FlgA_like"/>
    <property type="match status" value="1"/>
</dbReference>
<dbReference type="InterPro" id="IPR006190">
    <property type="entry name" value="SAF_AFP_Neu5Ac"/>
</dbReference>
<dbReference type="PROSITE" id="PS50844">
    <property type="entry name" value="AFP_LIKE"/>
    <property type="match status" value="1"/>
</dbReference>
<proteinExistence type="predicted"/>
<dbReference type="Pfam" id="PF16976">
    <property type="entry name" value="RcpC"/>
    <property type="match status" value="1"/>
</dbReference>
<protein>
    <submittedName>
        <fullName evidence="3">Flp pilus assembly protein CpaB</fullName>
    </submittedName>
</protein>
<dbReference type="Pfam" id="PF08666">
    <property type="entry name" value="SAF"/>
    <property type="match status" value="1"/>
</dbReference>
<sequence>MSFQKSKSSWLMLIIAVLVAIAAFWLSNNYLKNKEEILKSQIVQEEAETVSVVVASRPIQMGEILSPDNMAVADMPVSFASASAVAPGDFDYYNGQVVKHDMSPGEPLLTHYVSGLGIESFSDLLGEGERAVTLQIDEINSVSGMTLPGDIVDLMLVTEVEPEAESTEKTTQIQPLLQSVRILAVDDISLVSPTQDFVLHGVGKGSLQYSSITVGVKYQDAAKLVLAKDVGKIAFMLRNRSDEQQLAKTMFNSKQLASEAASIEGQYQLYTLSSTSGGSLKPVTVSIASPSTKSGELSILKYSASSQAVKN</sequence>
<dbReference type="EMBL" id="JAKOGG010000017">
    <property type="protein sequence ID" value="MCS4558186.1"/>
    <property type="molecule type" value="Genomic_DNA"/>
</dbReference>
<dbReference type="RefSeq" id="WP_238897977.1">
    <property type="nucleotide sequence ID" value="NZ_JAKOGG010000017.1"/>
</dbReference>
<name>A0ABT2FQ84_9GAMM</name>
<reference evidence="4" key="2">
    <citation type="submission" date="2023-07" db="EMBL/GenBank/DDBJ databases">
        <title>Shewanella mangrovi sp. nov., an acetaldehyde- degrading bacterium isolated from mangrove sediment.</title>
        <authorList>
            <person name="Liu Y."/>
        </authorList>
    </citation>
    <scope>NUCLEOTIDE SEQUENCE [LARGE SCALE GENOMIC DNA]</scope>
    <source>
        <strain evidence="4">C32</strain>
    </source>
</reference>
<evidence type="ECO:0000313" key="4">
    <source>
        <dbReference type="Proteomes" id="UP001201549"/>
    </source>
</evidence>
<dbReference type="InterPro" id="IPR017592">
    <property type="entry name" value="Pilus_assmbl_Flp-typ_CpaB"/>
</dbReference>
<dbReference type="Gene3D" id="3.90.1210.10">
    <property type="entry name" value="Antifreeze-like/N-acetylneuraminic acid synthase C-terminal domain"/>
    <property type="match status" value="1"/>
</dbReference>
<dbReference type="InterPro" id="IPR031571">
    <property type="entry name" value="RcpC_dom"/>
</dbReference>
<dbReference type="SMART" id="SM00858">
    <property type="entry name" value="SAF"/>
    <property type="match status" value="1"/>
</dbReference>
<dbReference type="Proteomes" id="UP001201549">
    <property type="component" value="Unassembled WGS sequence"/>
</dbReference>